<reference evidence="1 2" key="2">
    <citation type="submission" date="2016-08" db="EMBL/GenBank/DDBJ databases">
        <title>Pervasive Adenine N6-methylation of Active Genes in Fungi.</title>
        <authorList>
            <consortium name="DOE Joint Genome Institute"/>
            <person name="Mondo S.J."/>
            <person name="Dannebaum R.O."/>
            <person name="Kuo R.C."/>
            <person name="Labutti K."/>
            <person name="Haridas S."/>
            <person name="Kuo A."/>
            <person name="Salamov A."/>
            <person name="Ahrendt S.R."/>
            <person name="Lipzen A."/>
            <person name="Sullivan W."/>
            <person name="Andreopoulos W.B."/>
            <person name="Clum A."/>
            <person name="Lindquist E."/>
            <person name="Daum C."/>
            <person name="Ramamoorthy G.K."/>
            <person name="Gryganskyi A."/>
            <person name="Culley D."/>
            <person name="Magnuson J.K."/>
            <person name="James T.Y."/>
            <person name="O'Malley M.A."/>
            <person name="Stajich J.E."/>
            <person name="Spatafora J.W."/>
            <person name="Visel A."/>
            <person name="Grigoriev I.V."/>
        </authorList>
    </citation>
    <scope>NUCLEOTIDE SEQUENCE [LARGE SCALE GENOMIC DNA]</scope>
    <source>
        <strain evidence="1 2">S4</strain>
    </source>
</reference>
<keyword evidence="2" id="KW-1185">Reference proteome</keyword>
<dbReference type="AlphaFoldDB" id="A0A1Y1V0G9"/>
<dbReference type="OrthoDB" id="2157174at2759"/>
<sequence length="385" mass="44251">MVSLVKKIKKIYKGSYFYANRKYGKYTKRRPFPNFNDFDCSPSGDFSLNEVPTEMNNANKVGLEKSNFEKSNSYITSNDNNVNVITEGNNVYMTSVGSIRSAGNVIDDATPANSEIFDNNNTYGLYSTPNSNSISPVTTLSDSNTDFTMVNSNTNEYYQTQNQANPIQNQNLDNPFFDATEVSIFDNNNNSFTNSVDNSMNSNGHVDYYANQMKRIGRYDSNMDDSSDDIKVEYNGKNNWNVEIRRYYPTMPQTAEPMDNYDYHDDSNYNTNNMSIVDTKKKNKWWKKIVPKSGKRDSVISENTFYDNRYLDNDYNTKRYDSSRHSSYYTSYNDEYGSKHNSMSINSYGGNKYNYPNYGRNNTVNLDDVLVVNNNAKRATNSVIF</sequence>
<proteinExistence type="predicted"/>
<gene>
    <name evidence="1" type="ORF">BCR32DRAFT_288329</name>
</gene>
<evidence type="ECO:0000313" key="2">
    <source>
        <dbReference type="Proteomes" id="UP000193944"/>
    </source>
</evidence>
<dbReference type="EMBL" id="MCFG01000794">
    <property type="protein sequence ID" value="ORX43890.1"/>
    <property type="molecule type" value="Genomic_DNA"/>
</dbReference>
<comment type="caution">
    <text evidence="1">The sequence shown here is derived from an EMBL/GenBank/DDBJ whole genome shotgun (WGS) entry which is preliminary data.</text>
</comment>
<dbReference type="Proteomes" id="UP000193944">
    <property type="component" value="Unassembled WGS sequence"/>
</dbReference>
<evidence type="ECO:0000313" key="1">
    <source>
        <dbReference type="EMBL" id="ORX43890.1"/>
    </source>
</evidence>
<organism evidence="1 2">
    <name type="scientific">Anaeromyces robustus</name>
    <dbReference type="NCBI Taxonomy" id="1754192"/>
    <lineage>
        <taxon>Eukaryota</taxon>
        <taxon>Fungi</taxon>
        <taxon>Fungi incertae sedis</taxon>
        <taxon>Chytridiomycota</taxon>
        <taxon>Chytridiomycota incertae sedis</taxon>
        <taxon>Neocallimastigomycetes</taxon>
        <taxon>Neocallimastigales</taxon>
        <taxon>Neocallimastigaceae</taxon>
        <taxon>Anaeromyces</taxon>
    </lineage>
</organism>
<name>A0A1Y1V0G9_9FUNG</name>
<accession>A0A1Y1V0G9</accession>
<reference evidence="1 2" key="1">
    <citation type="submission" date="2016-08" db="EMBL/GenBank/DDBJ databases">
        <title>A Parts List for Fungal Cellulosomes Revealed by Comparative Genomics.</title>
        <authorList>
            <consortium name="DOE Joint Genome Institute"/>
            <person name="Haitjema C.H."/>
            <person name="Gilmore S.P."/>
            <person name="Henske J.K."/>
            <person name="Solomon K.V."/>
            <person name="De Groot R."/>
            <person name="Kuo A."/>
            <person name="Mondo S.J."/>
            <person name="Salamov A.A."/>
            <person name="Labutti K."/>
            <person name="Zhao Z."/>
            <person name="Chiniquy J."/>
            <person name="Barry K."/>
            <person name="Brewer H.M."/>
            <person name="Purvine S.O."/>
            <person name="Wright A.T."/>
            <person name="Boxma B."/>
            <person name="Van Alen T."/>
            <person name="Hackstein J.H."/>
            <person name="Baker S.E."/>
            <person name="Grigoriev I.V."/>
            <person name="O'Malley M.A."/>
        </authorList>
    </citation>
    <scope>NUCLEOTIDE SEQUENCE [LARGE SCALE GENOMIC DNA]</scope>
    <source>
        <strain evidence="1 2">S4</strain>
    </source>
</reference>
<protein>
    <submittedName>
        <fullName evidence="1">Uncharacterized protein</fullName>
    </submittedName>
</protein>